<accession>A0AAD7NA24</accession>
<feature type="compositionally biased region" description="Pro residues" evidence="1">
    <location>
        <begin position="69"/>
        <end position="80"/>
    </location>
</feature>
<feature type="region of interest" description="Disordered" evidence="1">
    <location>
        <begin position="61"/>
        <end position="130"/>
    </location>
</feature>
<feature type="compositionally biased region" description="Basic and acidic residues" evidence="1">
    <location>
        <begin position="30"/>
        <end position="43"/>
    </location>
</feature>
<evidence type="ECO:0000256" key="1">
    <source>
        <dbReference type="SAM" id="MobiDB-lite"/>
    </source>
</evidence>
<feature type="compositionally biased region" description="Basic residues" evidence="1">
    <location>
        <begin position="110"/>
        <end position="120"/>
    </location>
</feature>
<dbReference type="AlphaFoldDB" id="A0AAD7NA24"/>
<protein>
    <submittedName>
        <fullName evidence="2">Uncharacterized protein</fullName>
    </submittedName>
</protein>
<keyword evidence="3" id="KW-1185">Reference proteome</keyword>
<reference evidence="2" key="1">
    <citation type="submission" date="2023-03" db="EMBL/GenBank/DDBJ databases">
        <title>Massive genome expansion in bonnet fungi (Mycena s.s.) driven by repeated elements and novel gene families across ecological guilds.</title>
        <authorList>
            <consortium name="Lawrence Berkeley National Laboratory"/>
            <person name="Harder C.B."/>
            <person name="Miyauchi S."/>
            <person name="Viragh M."/>
            <person name="Kuo A."/>
            <person name="Thoen E."/>
            <person name="Andreopoulos B."/>
            <person name="Lu D."/>
            <person name="Skrede I."/>
            <person name="Drula E."/>
            <person name="Henrissat B."/>
            <person name="Morin E."/>
            <person name="Kohler A."/>
            <person name="Barry K."/>
            <person name="LaButti K."/>
            <person name="Morin E."/>
            <person name="Salamov A."/>
            <person name="Lipzen A."/>
            <person name="Mereny Z."/>
            <person name="Hegedus B."/>
            <person name="Baldrian P."/>
            <person name="Stursova M."/>
            <person name="Weitz H."/>
            <person name="Taylor A."/>
            <person name="Grigoriev I.V."/>
            <person name="Nagy L.G."/>
            <person name="Martin F."/>
            <person name="Kauserud H."/>
        </authorList>
    </citation>
    <scope>NUCLEOTIDE SEQUENCE</scope>
    <source>
        <strain evidence="2">CBHHK188m</strain>
    </source>
</reference>
<sequence length="210" mass="23170">MASDAGTSAVADVGTLFESFIDLAGQPRLPPERPSRLRRECPCPRLDLVRAKRSVISSLLQIPSHCSPSPTPRAPPPPTPSATSPHPARRPWLRGPPETRPRGEEGVTRSRLRCGRRPRRGATQPNLARERRLQGTIKRRVQQADAPARAVGPVHAPPTRACASSASFHITHFLDGSRRGRGRRRQHDCPRVRALLHALSFPLTALPRRL</sequence>
<evidence type="ECO:0000313" key="3">
    <source>
        <dbReference type="Proteomes" id="UP001215280"/>
    </source>
</evidence>
<proteinExistence type="predicted"/>
<dbReference type="Proteomes" id="UP001215280">
    <property type="component" value="Unassembled WGS sequence"/>
</dbReference>
<feature type="region of interest" description="Disordered" evidence="1">
    <location>
        <begin position="20"/>
        <end position="43"/>
    </location>
</feature>
<gene>
    <name evidence="2" type="ORF">DFH07DRAFT_827227</name>
</gene>
<dbReference type="EMBL" id="JARJLG010000080">
    <property type="protein sequence ID" value="KAJ7750983.1"/>
    <property type="molecule type" value="Genomic_DNA"/>
</dbReference>
<organism evidence="2 3">
    <name type="scientific">Mycena maculata</name>
    <dbReference type="NCBI Taxonomy" id="230809"/>
    <lineage>
        <taxon>Eukaryota</taxon>
        <taxon>Fungi</taxon>
        <taxon>Dikarya</taxon>
        <taxon>Basidiomycota</taxon>
        <taxon>Agaricomycotina</taxon>
        <taxon>Agaricomycetes</taxon>
        <taxon>Agaricomycetidae</taxon>
        <taxon>Agaricales</taxon>
        <taxon>Marasmiineae</taxon>
        <taxon>Mycenaceae</taxon>
        <taxon>Mycena</taxon>
    </lineage>
</organism>
<name>A0AAD7NA24_9AGAR</name>
<feature type="compositionally biased region" description="Basic and acidic residues" evidence="1">
    <location>
        <begin position="97"/>
        <end position="108"/>
    </location>
</feature>
<evidence type="ECO:0000313" key="2">
    <source>
        <dbReference type="EMBL" id="KAJ7750983.1"/>
    </source>
</evidence>
<comment type="caution">
    <text evidence="2">The sequence shown here is derived from an EMBL/GenBank/DDBJ whole genome shotgun (WGS) entry which is preliminary data.</text>
</comment>